<dbReference type="Gene3D" id="2.70.150.10">
    <property type="entry name" value="Calcium-transporting ATPase, cytoplasmic transduction domain A"/>
    <property type="match status" value="1"/>
</dbReference>
<keyword evidence="10" id="KW-1278">Translocase</keyword>
<feature type="region of interest" description="Disordered" evidence="13">
    <location>
        <begin position="1066"/>
        <end position="1090"/>
    </location>
</feature>
<dbReference type="SFLD" id="SFLDF00027">
    <property type="entry name" value="p-type_atpase"/>
    <property type="match status" value="1"/>
</dbReference>
<feature type="transmembrane region" description="Helical" evidence="14">
    <location>
        <begin position="986"/>
        <end position="1003"/>
    </location>
</feature>
<accession>A0A5B8MWK9</accession>
<dbReference type="SUPFAM" id="SSF81660">
    <property type="entry name" value="Metal cation-transporting ATPase, ATP-binding domain N"/>
    <property type="match status" value="1"/>
</dbReference>
<dbReference type="InterPro" id="IPR008250">
    <property type="entry name" value="ATPase_P-typ_transduc_dom_A_sf"/>
</dbReference>
<dbReference type="PROSITE" id="PS01229">
    <property type="entry name" value="COF_2"/>
    <property type="match status" value="1"/>
</dbReference>
<dbReference type="AlphaFoldDB" id="A0A5B8MWK9"/>
<dbReference type="PROSITE" id="PS00154">
    <property type="entry name" value="ATPASE_E1_E2"/>
    <property type="match status" value="1"/>
</dbReference>
<comment type="subcellular location">
    <subcellularLocation>
        <location evidence="1">Endoplasmic reticulum membrane</location>
        <topology evidence="1">Multi-pass membrane protein</topology>
    </subcellularLocation>
</comment>
<protein>
    <submittedName>
        <fullName evidence="16">P-type cation-transporting ATPase</fullName>
    </submittedName>
</protein>
<dbReference type="Pfam" id="PF00122">
    <property type="entry name" value="E1-E2_ATPase"/>
    <property type="match status" value="1"/>
</dbReference>
<dbReference type="NCBIfam" id="TIGR01657">
    <property type="entry name" value="P-ATPase-V"/>
    <property type="match status" value="1"/>
</dbReference>
<feature type="transmembrane region" description="Helical" evidence="14">
    <location>
        <begin position="1171"/>
        <end position="1192"/>
    </location>
</feature>
<evidence type="ECO:0000256" key="8">
    <source>
        <dbReference type="ARBA" id="ARBA00022840"/>
    </source>
</evidence>
<dbReference type="GO" id="GO:0005524">
    <property type="term" value="F:ATP binding"/>
    <property type="evidence" value="ECO:0007669"/>
    <property type="project" value="UniProtKB-KW"/>
</dbReference>
<dbReference type="PANTHER" id="PTHR45630">
    <property type="entry name" value="CATION-TRANSPORTING ATPASE-RELATED"/>
    <property type="match status" value="1"/>
</dbReference>
<evidence type="ECO:0000256" key="2">
    <source>
        <dbReference type="ARBA" id="ARBA00006000"/>
    </source>
</evidence>
<feature type="transmembrane region" description="Helical" evidence="14">
    <location>
        <begin position="1134"/>
        <end position="1151"/>
    </location>
</feature>
<feature type="compositionally biased region" description="Polar residues" evidence="13">
    <location>
        <begin position="1073"/>
        <end position="1085"/>
    </location>
</feature>
<sequence length="1206" mass="133446">MEGEASHRSVSVRTYTRRETWKRKDVGVIVAAFPVLLSIGWQTGGFVGAGYGLGSTCVLGVLILLLEFWLVGVHCWARLDREDDPSKAQCCVVAPQHTQARKKYKCEVNVRPVGPGKAPKASSRGESGQLRPEVSFEFWNARYVYDWETRSFERLTYQVEGTPFAEHLRVSGTSTNKKVDQGLERWGANEFTFSKPEFMPLLVEHMLAPFFVFQLFCVGLWCLDEYWYYSLFTLVMLIMFECTVVKQRIRNLDTLQQMGHQPQTIWTFREGQWVQINEQYLIPGDVISMSSQSKFYETFVPADCLLLAGTGITNESILTGESIPQWKVAIKFRNPKDTFSWKKDKQHVLFRGTTLIQHEQDTPSHLSHLSRGKGSPDGGLVCEVLRTGFSTTQGDLMRTILHSTERMSANSSEAGLFILFLLVFAVAASAYVLYHGIYLTEPDKRDFFKLALNCVMIITSVIPPELPMELSLAVNTSMLSLFRKYIFCTEPFRIPFAGKVDACCFDKTGTLTSTRLVFEGVGDPSGADGLDLGSGLEPGIPNRPDDDAIKVLVGCHSLVAVDGKMRGDPMEKAAFKKLSWTIAKDFAKPRKSNTTMTGKDRFMMKIEKRYHFNPVLKRMSTIVKKQSMNLSLDGEVGPKNEYLVLTKGAPESLKPCFAKVPACYNEVYMNYARRGLRVIALGIRRLSGVSDSSVVRAIPRAQAERELDFCGFAVFSCPLKPSSSETLLALKESSHRLVMITGDAMLTACHVAQEVHITDKPPLILQDTTSEAKPVVAAGSATPKAFESAFEWASHDGSTDISFSMDSVMELSRDYSLCVPGKAVTFLSKIGEESLRSVLPFCSVFARTSPDDKEIIVKTLKDVGHTVLMCGDGTNDVGALKSAHVGIALLNSKPIKFTKPKKKTIKEWIDEEEDEGLPVVSLGDASIASPFTSRFSTVTPCVDIVKQGRSTLVTYVQMFKILGINCLSSAYSMSVMYLNGVKMGDTQATISGVIIALLFMFLSNTTAHEKLSSTRPHSKVFCKYFLVSMVGQFCVHFLYLYGCYRFALTFEDGSEVGAGEGVPTVVETGDKAGNSTDIDPSSSITPGEEEDANAFKPNLVNTVAFMVNFIIQLVTFAVNYVGEPFNVSIWRNKALIWGLLLCTGLTGLLIADAAEDLNSTFEVVSLPKEMQFAIAAGGLGTWILSLVVETTARKAFPEKLHKYLVL</sequence>
<dbReference type="InterPro" id="IPR023299">
    <property type="entry name" value="ATPase_P-typ_cyto_dom_N"/>
</dbReference>
<evidence type="ECO:0000256" key="12">
    <source>
        <dbReference type="ARBA" id="ARBA00023136"/>
    </source>
</evidence>
<dbReference type="Gene3D" id="3.40.1110.10">
    <property type="entry name" value="Calcium-transporting ATPase, cytoplasmic domain N"/>
    <property type="match status" value="1"/>
</dbReference>
<keyword evidence="9" id="KW-0460">Magnesium</keyword>
<dbReference type="GO" id="GO:0006874">
    <property type="term" value="P:intracellular calcium ion homeostasis"/>
    <property type="evidence" value="ECO:0007669"/>
    <property type="project" value="TreeGrafter"/>
</dbReference>
<keyword evidence="12 14" id="KW-0472">Membrane</keyword>
<feature type="transmembrane region" description="Helical" evidence="14">
    <location>
        <begin position="1024"/>
        <end position="1042"/>
    </location>
</feature>
<dbReference type="InterPro" id="IPR023214">
    <property type="entry name" value="HAD_sf"/>
</dbReference>
<evidence type="ECO:0000256" key="6">
    <source>
        <dbReference type="ARBA" id="ARBA00022741"/>
    </source>
</evidence>
<evidence type="ECO:0000313" key="17">
    <source>
        <dbReference type="Proteomes" id="UP000316726"/>
    </source>
</evidence>
<dbReference type="InterPro" id="IPR001757">
    <property type="entry name" value="P_typ_ATPase"/>
</dbReference>
<evidence type="ECO:0000256" key="11">
    <source>
        <dbReference type="ARBA" id="ARBA00022989"/>
    </source>
</evidence>
<dbReference type="SUPFAM" id="SSF81653">
    <property type="entry name" value="Calcium ATPase, transduction domain A"/>
    <property type="match status" value="1"/>
</dbReference>
<keyword evidence="4 14" id="KW-0812">Transmembrane</keyword>
<evidence type="ECO:0000256" key="9">
    <source>
        <dbReference type="ARBA" id="ARBA00022842"/>
    </source>
</evidence>
<evidence type="ECO:0000256" key="3">
    <source>
        <dbReference type="ARBA" id="ARBA00022448"/>
    </source>
</evidence>
<evidence type="ECO:0000256" key="1">
    <source>
        <dbReference type="ARBA" id="ARBA00004477"/>
    </source>
</evidence>
<evidence type="ECO:0000256" key="13">
    <source>
        <dbReference type="SAM" id="MobiDB-lite"/>
    </source>
</evidence>
<dbReference type="InterPro" id="IPR036412">
    <property type="entry name" value="HAD-like_sf"/>
</dbReference>
<dbReference type="InterPro" id="IPR023298">
    <property type="entry name" value="ATPase_P-typ_TM_dom_sf"/>
</dbReference>
<dbReference type="InterPro" id="IPR006544">
    <property type="entry name" value="P-type_TPase_V"/>
</dbReference>
<dbReference type="SFLD" id="SFLDS00003">
    <property type="entry name" value="Haloacid_Dehalogenase"/>
    <property type="match status" value="1"/>
</dbReference>
<dbReference type="SUPFAM" id="SSF81665">
    <property type="entry name" value="Calcium ATPase, transmembrane domain M"/>
    <property type="match status" value="1"/>
</dbReference>
<evidence type="ECO:0000256" key="5">
    <source>
        <dbReference type="ARBA" id="ARBA00022723"/>
    </source>
</evidence>
<feature type="transmembrane region" description="Helical" evidence="14">
    <location>
        <begin position="416"/>
        <end position="438"/>
    </location>
</feature>
<dbReference type="InterPro" id="IPR059000">
    <property type="entry name" value="ATPase_P-type_domA"/>
</dbReference>
<dbReference type="SFLD" id="SFLDG00002">
    <property type="entry name" value="C1.7:_P-type_atpase_like"/>
    <property type="match status" value="1"/>
</dbReference>
<keyword evidence="6" id="KW-0547">Nucleotide-binding</keyword>
<keyword evidence="8" id="KW-0067">ATP-binding</keyword>
<evidence type="ECO:0000256" key="7">
    <source>
        <dbReference type="ARBA" id="ARBA00022824"/>
    </source>
</evidence>
<dbReference type="SUPFAM" id="SSF56784">
    <property type="entry name" value="HAD-like"/>
    <property type="match status" value="1"/>
</dbReference>
<dbReference type="InterPro" id="IPR018303">
    <property type="entry name" value="ATPase_P-typ_P_site"/>
</dbReference>
<feature type="transmembrane region" description="Helical" evidence="14">
    <location>
        <begin position="26"/>
        <end position="43"/>
    </location>
</feature>
<dbReference type="Proteomes" id="UP000316726">
    <property type="component" value="Chromosome 15"/>
</dbReference>
<feature type="transmembrane region" description="Helical" evidence="14">
    <location>
        <begin position="1103"/>
        <end position="1122"/>
    </location>
</feature>
<name>A0A5B8MWK9_9CHLO</name>
<dbReference type="GO" id="GO:0005789">
    <property type="term" value="C:endoplasmic reticulum membrane"/>
    <property type="evidence" value="ECO:0007669"/>
    <property type="project" value="UniProtKB-SubCell"/>
</dbReference>
<feature type="domain" description="P-type ATPase A" evidence="15">
    <location>
        <begin position="261"/>
        <end position="399"/>
    </location>
</feature>
<organism evidence="16 17">
    <name type="scientific">Chloropicon primus</name>
    <dbReference type="NCBI Taxonomy" id="1764295"/>
    <lineage>
        <taxon>Eukaryota</taxon>
        <taxon>Viridiplantae</taxon>
        <taxon>Chlorophyta</taxon>
        <taxon>Chloropicophyceae</taxon>
        <taxon>Chloropicales</taxon>
        <taxon>Chloropicaceae</taxon>
        <taxon>Chloropicon</taxon>
    </lineage>
</organism>
<dbReference type="OrthoDB" id="48943at2759"/>
<dbReference type="GO" id="GO:0015662">
    <property type="term" value="F:P-type ion transporter activity"/>
    <property type="evidence" value="ECO:0007669"/>
    <property type="project" value="TreeGrafter"/>
</dbReference>
<feature type="transmembrane region" description="Helical" evidence="14">
    <location>
        <begin position="201"/>
        <end position="221"/>
    </location>
</feature>
<dbReference type="PRINTS" id="PR00119">
    <property type="entry name" value="CATATPASE"/>
</dbReference>
<evidence type="ECO:0000256" key="14">
    <source>
        <dbReference type="SAM" id="Phobius"/>
    </source>
</evidence>
<dbReference type="GO" id="GO:0019829">
    <property type="term" value="F:ATPase-coupled monoatomic cation transmembrane transporter activity"/>
    <property type="evidence" value="ECO:0007669"/>
    <property type="project" value="TreeGrafter"/>
</dbReference>
<dbReference type="GO" id="GO:0016887">
    <property type="term" value="F:ATP hydrolysis activity"/>
    <property type="evidence" value="ECO:0007669"/>
    <property type="project" value="InterPro"/>
</dbReference>
<dbReference type="Gene3D" id="3.40.50.1000">
    <property type="entry name" value="HAD superfamily/HAD-like"/>
    <property type="match status" value="1"/>
</dbReference>
<keyword evidence="11 14" id="KW-1133">Transmembrane helix</keyword>
<keyword evidence="17" id="KW-1185">Reference proteome</keyword>
<dbReference type="STRING" id="1764295.A0A5B8MWK9"/>
<dbReference type="InterPro" id="IPR044492">
    <property type="entry name" value="P_typ_ATPase_HD_dom"/>
</dbReference>
<comment type="similarity">
    <text evidence="2">Belongs to the cation transport ATPase (P-type) (TC 3.A.3) family. Type V subfamily.</text>
</comment>
<dbReference type="GO" id="GO:0046872">
    <property type="term" value="F:metal ion binding"/>
    <property type="evidence" value="ECO:0007669"/>
    <property type="project" value="UniProtKB-KW"/>
</dbReference>
<evidence type="ECO:0000313" key="16">
    <source>
        <dbReference type="EMBL" id="QDZ24939.1"/>
    </source>
</evidence>
<evidence type="ECO:0000256" key="10">
    <source>
        <dbReference type="ARBA" id="ARBA00022967"/>
    </source>
</evidence>
<dbReference type="EMBL" id="CP031048">
    <property type="protein sequence ID" value="QDZ24939.1"/>
    <property type="molecule type" value="Genomic_DNA"/>
</dbReference>
<gene>
    <name evidence="16" type="ORF">A3770_15p74570</name>
</gene>
<feature type="transmembrane region" description="Helical" evidence="14">
    <location>
        <begin position="227"/>
        <end position="245"/>
    </location>
</feature>
<dbReference type="FunFam" id="3.40.50.1000:FF:000056">
    <property type="entry name" value="Cation-transporting ATPase"/>
    <property type="match status" value="1"/>
</dbReference>
<keyword evidence="3" id="KW-0813">Transport</keyword>
<dbReference type="NCBIfam" id="TIGR01494">
    <property type="entry name" value="ATPase_P-type"/>
    <property type="match status" value="2"/>
</dbReference>
<evidence type="ECO:0000259" key="15">
    <source>
        <dbReference type="Pfam" id="PF00122"/>
    </source>
</evidence>
<evidence type="ECO:0000256" key="4">
    <source>
        <dbReference type="ARBA" id="ARBA00022692"/>
    </source>
</evidence>
<dbReference type="PANTHER" id="PTHR45630:SF7">
    <property type="entry name" value="ENDOPLASMIC RETICULUM TRANSMEMBRANE HELIX TRANSLOCASE"/>
    <property type="match status" value="1"/>
</dbReference>
<keyword evidence="7" id="KW-0256">Endoplasmic reticulum</keyword>
<proteinExistence type="inferred from homology"/>
<reference evidence="16 17" key="1">
    <citation type="submission" date="2018-07" db="EMBL/GenBank/DDBJ databases">
        <title>The complete nuclear genome of the prasinophyte Chloropicon primus (CCMP1205).</title>
        <authorList>
            <person name="Pombert J.-F."/>
            <person name="Otis C."/>
            <person name="Turmel M."/>
            <person name="Lemieux C."/>
        </authorList>
    </citation>
    <scope>NUCLEOTIDE SEQUENCE [LARGE SCALE GENOMIC DNA]</scope>
    <source>
        <strain evidence="16 17">CCMP1205</strain>
    </source>
</reference>
<feature type="transmembrane region" description="Helical" evidence="14">
    <location>
        <begin position="49"/>
        <end position="71"/>
    </location>
</feature>
<keyword evidence="5" id="KW-0479">Metal-binding</keyword>